<dbReference type="OrthoDB" id="679284at2"/>
<gene>
    <name evidence="1" type="ORF">SAMN05192529_1129</name>
</gene>
<dbReference type="STRING" id="551991.SAMN05192529_1129"/>
<dbReference type="InterPro" id="IPR034660">
    <property type="entry name" value="DinB/YfiT-like"/>
</dbReference>
<protein>
    <submittedName>
        <fullName evidence="1">DinB superfamily protein</fullName>
    </submittedName>
</protein>
<dbReference type="Proteomes" id="UP000199041">
    <property type="component" value="Unassembled WGS sequence"/>
</dbReference>
<accession>A0A1H3ZS19</accession>
<reference evidence="1 2" key="1">
    <citation type="submission" date="2016-10" db="EMBL/GenBank/DDBJ databases">
        <authorList>
            <person name="de Groot N.N."/>
        </authorList>
    </citation>
    <scope>NUCLEOTIDE SEQUENCE [LARGE SCALE GENOMIC DNA]</scope>
    <source>
        <strain evidence="1 2">Vu-144</strain>
    </source>
</reference>
<sequence>MIASITQEKIYQLEVQLLEAVRNFVEVLYDFDETVFNQRINADNWSAAQVGCHVVKSLTLIHQLVNGPVEACPRSADENIAILKRGMEDMHVKGKSAEILRPGTEYISRTLIRTATTEAEQALLKDIRDLDLTLVCQGMDFPELGRLTRYELIGFAGFHMDRHRKQLLTIWQSLNKRA</sequence>
<dbReference type="AlphaFoldDB" id="A0A1H3ZS19"/>
<dbReference type="RefSeq" id="WP_091398189.1">
    <property type="nucleotide sequence ID" value="NZ_FNQY01000012.1"/>
</dbReference>
<organism evidence="1 2">
    <name type="scientific">Arachidicoccus rhizosphaerae</name>
    <dbReference type="NCBI Taxonomy" id="551991"/>
    <lineage>
        <taxon>Bacteria</taxon>
        <taxon>Pseudomonadati</taxon>
        <taxon>Bacteroidota</taxon>
        <taxon>Chitinophagia</taxon>
        <taxon>Chitinophagales</taxon>
        <taxon>Chitinophagaceae</taxon>
        <taxon>Arachidicoccus</taxon>
    </lineage>
</organism>
<evidence type="ECO:0000313" key="1">
    <source>
        <dbReference type="EMBL" id="SEA26563.1"/>
    </source>
</evidence>
<proteinExistence type="predicted"/>
<evidence type="ECO:0000313" key="2">
    <source>
        <dbReference type="Proteomes" id="UP000199041"/>
    </source>
</evidence>
<name>A0A1H3ZS19_9BACT</name>
<dbReference type="EMBL" id="FNQY01000012">
    <property type="protein sequence ID" value="SEA26563.1"/>
    <property type="molecule type" value="Genomic_DNA"/>
</dbReference>
<keyword evidence="2" id="KW-1185">Reference proteome</keyword>
<dbReference type="SUPFAM" id="SSF109854">
    <property type="entry name" value="DinB/YfiT-like putative metalloenzymes"/>
    <property type="match status" value="1"/>
</dbReference>
<dbReference type="Gene3D" id="1.20.120.450">
    <property type="entry name" value="dinb family like domain"/>
    <property type="match status" value="1"/>
</dbReference>